<evidence type="ECO:0000313" key="9">
    <source>
        <dbReference type="Proteomes" id="UP000000226"/>
    </source>
</evidence>
<dbReference type="PANTHER" id="PTHR46235:SF3">
    <property type="entry name" value="PHD FINGER-CONTAINING PROTEIN DDB_G0268158"/>
    <property type="match status" value="1"/>
</dbReference>
<dbReference type="InterPro" id="IPR013083">
    <property type="entry name" value="Znf_RING/FYVE/PHD"/>
</dbReference>
<dbReference type="EMBL" id="CM002295">
    <property type="protein sequence ID" value="ESW14349.1"/>
    <property type="molecule type" value="Genomic_DNA"/>
</dbReference>
<feature type="compositionally biased region" description="Low complexity" evidence="6">
    <location>
        <begin position="373"/>
        <end position="387"/>
    </location>
</feature>
<evidence type="ECO:0000256" key="3">
    <source>
        <dbReference type="ARBA" id="ARBA00022771"/>
    </source>
</evidence>
<dbReference type="Pfam" id="PF12047">
    <property type="entry name" value="DNMT1-RFD"/>
    <property type="match status" value="1"/>
</dbReference>
<dbReference type="Pfam" id="PF22908">
    <property type="entry name" value="PHD_NSD"/>
    <property type="match status" value="1"/>
</dbReference>
<evidence type="ECO:0000256" key="5">
    <source>
        <dbReference type="ARBA" id="ARBA00023242"/>
    </source>
</evidence>
<proteinExistence type="predicted"/>
<name>V7B955_PHAVU</name>
<evidence type="ECO:0000259" key="7">
    <source>
        <dbReference type="SMART" id="SM00249"/>
    </source>
</evidence>
<dbReference type="Gramene" id="ESW14349">
    <property type="protein sequence ID" value="ESW14349"/>
    <property type="gene ID" value="PHAVU_008G273400g"/>
</dbReference>
<evidence type="ECO:0000256" key="6">
    <source>
        <dbReference type="SAM" id="MobiDB-lite"/>
    </source>
</evidence>
<dbReference type="SMART" id="SM00249">
    <property type="entry name" value="PHD"/>
    <property type="match status" value="2"/>
</dbReference>
<dbReference type="GO" id="GO:0008270">
    <property type="term" value="F:zinc ion binding"/>
    <property type="evidence" value="ECO:0007669"/>
    <property type="project" value="UniProtKB-KW"/>
</dbReference>
<sequence length="889" mass="100079">MKRGRSHSDDEDECESEVQLISVSNYHLVDDEDNPVSFAVLPIQWDDSENCGGCEEKVFLDGDADSGLLKIFMQVTAWRFDLSKARPEVFLLAKDGRWIKIEKPRKGFQENVRTVLITLHFLHSLKGGHQMSVGSLWQDLSKDRELSCDGVCMRSFHATKEAGRENSCSSLGFTKKEVDEIQNFYCKNCECHQHQCFACGKLGSSDKVIGAEVFKCASGTCDRFYHPHCVAKLLPDVVKQVTKEFESNIADGNPFTCPLHYCCVCKGLENMMDPELQFAVCRRCPKAYHRKCLPREFTADKSDILRAWEGLLPKNRILIYCLNHEIDPKLGTPVRGHIKFPKMKATAQKIDSTIEQKKPSTKKRVMLKKNIDSDSSAGKSTSKGSKLTAKKPSNKKISSSNMSKKPKSKETSRCLTENKMSILKKFEIPDTEQKYNQQTENEGLEQIERDNQINKLNTMPIGKLSIDLPPLDADSEKSLLDLFKEASSSITLENVLEKHTFASTHSQSMRSVVEKTITTEKLEDSVNSVRTAIRMLESGCSIQDAEAVCDPDVLKHIFKWKIAYKLQWFAQNGDTIVDLSCGANDFSILMKKRLEEAGKKCSYRKYDLLPTKNEFSSERSDWMTVQQTELPSGSQLIIGLTPPPLGHKALANKFIDKALEFKPKLLILIVDPEIERLNKKLSLYDLIWEDENFPSDTSIYVPGSVHANDRQIDKKNVRPPRLSLWSRSDWTTKHRVIAQDYDHVCNEHDTLAAAVHATSGTYADNSKLTHDEEDQASVSGNVQKRSLSYNVDECWKGMPGKSRRKRKHIEENISAVAVIPPAKRHAVNKICNGVADDTQPIPLNTSSLGSEPRTFSKSVSFGYGGGLHGFAAAPNYEYASKHSCGWLEE</sequence>
<evidence type="ECO:0000256" key="4">
    <source>
        <dbReference type="ARBA" id="ARBA00022833"/>
    </source>
</evidence>
<dbReference type="PANTHER" id="PTHR46235">
    <property type="entry name" value="PHD FINGER-CONTAINING PROTEIN DDB_G0268158"/>
    <property type="match status" value="1"/>
</dbReference>
<dbReference type="OrthoDB" id="21264at2759"/>
<gene>
    <name evidence="8" type="ORF">PHAVU_008G273400g</name>
</gene>
<dbReference type="Gene3D" id="3.30.40.10">
    <property type="entry name" value="Zinc/RING finger domain, C3HC4 (zinc finger)"/>
    <property type="match status" value="1"/>
</dbReference>
<dbReference type="InterPro" id="IPR055198">
    <property type="entry name" value="NSD_PHD"/>
</dbReference>
<accession>V7B955</accession>
<evidence type="ECO:0000256" key="1">
    <source>
        <dbReference type="ARBA" id="ARBA00004123"/>
    </source>
</evidence>
<reference evidence="9" key="1">
    <citation type="journal article" date="2014" name="Nat. Genet.">
        <title>A reference genome for common bean and genome-wide analysis of dual domestications.</title>
        <authorList>
            <person name="Schmutz J."/>
            <person name="McClean P.E."/>
            <person name="Mamidi S."/>
            <person name="Wu G.A."/>
            <person name="Cannon S.B."/>
            <person name="Grimwood J."/>
            <person name="Jenkins J."/>
            <person name="Shu S."/>
            <person name="Song Q."/>
            <person name="Chavarro C."/>
            <person name="Torres-Torres M."/>
            <person name="Geffroy V."/>
            <person name="Moghaddam S.M."/>
            <person name="Gao D."/>
            <person name="Abernathy B."/>
            <person name="Barry K."/>
            <person name="Blair M."/>
            <person name="Brick M.A."/>
            <person name="Chovatia M."/>
            <person name="Gepts P."/>
            <person name="Goodstein D.M."/>
            <person name="Gonzales M."/>
            <person name="Hellsten U."/>
            <person name="Hyten D.L."/>
            <person name="Jia G."/>
            <person name="Kelly J.D."/>
            <person name="Kudrna D."/>
            <person name="Lee R."/>
            <person name="Richard M.M."/>
            <person name="Miklas P.N."/>
            <person name="Osorno J.M."/>
            <person name="Rodrigues J."/>
            <person name="Thareau V."/>
            <person name="Urrea C.A."/>
            <person name="Wang M."/>
            <person name="Yu Y."/>
            <person name="Zhang M."/>
            <person name="Wing R.A."/>
            <person name="Cregan P.B."/>
            <person name="Rokhsar D.S."/>
            <person name="Jackson S.A."/>
        </authorList>
    </citation>
    <scope>NUCLEOTIDE SEQUENCE [LARGE SCALE GENOMIC DNA]</scope>
    <source>
        <strain evidence="9">cv. G19833</strain>
    </source>
</reference>
<dbReference type="GO" id="GO:0005634">
    <property type="term" value="C:nucleus"/>
    <property type="evidence" value="ECO:0007669"/>
    <property type="project" value="UniProtKB-SubCell"/>
</dbReference>
<dbReference type="InterPro" id="IPR058939">
    <property type="entry name" value="Mtase_EDM2"/>
</dbReference>
<comment type="subcellular location">
    <subcellularLocation>
        <location evidence="1">Nucleus</location>
    </subcellularLocation>
</comment>
<dbReference type="InterPro" id="IPR022702">
    <property type="entry name" value="Cytosine_MeTrfase1_RFD"/>
</dbReference>
<dbReference type="InterPro" id="IPR001965">
    <property type="entry name" value="Znf_PHD"/>
</dbReference>
<dbReference type="CDD" id="cd15565">
    <property type="entry name" value="PHD2_NSD"/>
    <property type="match status" value="1"/>
</dbReference>
<keyword evidence="4" id="KW-0862">Zinc</keyword>
<dbReference type="Proteomes" id="UP000000226">
    <property type="component" value="Chromosome 8"/>
</dbReference>
<dbReference type="AlphaFoldDB" id="V7B955"/>
<feature type="domain" description="Zinc finger PHD-type" evidence="7">
    <location>
        <begin position="195"/>
        <end position="261"/>
    </location>
</feature>
<feature type="domain" description="Zinc finger PHD-type" evidence="7">
    <location>
        <begin position="262"/>
        <end position="325"/>
    </location>
</feature>
<protein>
    <recommendedName>
        <fullName evidence="7">Zinc finger PHD-type domain-containing protein</fullName>
    </recommendedName>
</protein>
<keyword evidence="2" id="KW-0479">Metal-binding</keyword>
<evidence type="ECO:0000256" key="2">
    <source>
        <dbReference type="ARBA" id="ARBA00022723"/>
    </source>
</evidence>
<keyword evidence="5" id="KW-0539">Nucleus</keyword>
<keyword evidence="3" id="KW-0863">Zinc-finger</keyword>
<organism evidence="8 9">
    <name type="scientific">Phaseolus vulgaris</name>
    <name type="common">Kidney bean</name>
    <name type="synonym">French bean</name>
    <dbReference type="NCBI Taxonomy" id="3885"/>
    <lineage>
        <taxon>Eukaryota</taxon>
        <taxon>Viridiplantae</taxon>
        <taxon>Streptophyta</taxon>
        <taxon>Embryophyta</taxon>
        <taxon>Tracheophyta</taxon>
        <taxon>Spermatophyta</taxon>
        <taxon>Magnoliopsida</taxon>
        <taxon>eudicotyledons</taxon>
        <taxon>Gunneridae</taxon>
        <taxon>Pentapetalae</taxon>
        <taxon>rosids</taxon>
        <taxon>fabids</taxon>
        <taxon>Fabales</taxon>
        <taxon>Fabaceae</taxon>
        <taxon>Papilionoideae</taxon>
        <taxon>50 kb inversion clade</taxon>
        <taxon>NPAAA clade</taxon>
        <taxon>indigoferoid/millettioid clade</taxon>
        <taxon>Phaseoleae</taxon>
        <taxon>Phaseolus</taxon>
    </lineage>
</organism>
<evidence type="ECO:0000313" key="8">
    <source>
        <dbReference type="EMBL" id="ESW14349.1"/>
    </source>
</evidence>
<keyword evidence="9" id="KW-1185">Reference proteome</keyword>
<feature type="region of interest" description="Disordered" evidence="6">
    <location>
        <begin position="346"/>
        <end position="416"/>
    </location>
</feature>
<dbReference type="Pfam" id="PF26055">
    <property type="entry name" value="Mtase_EDM2"/>
    <property type="match status" value="1"/>
</dbReference>